<keyword evidence="4" id="KW-0446">Lipid-binding</keyword>
<keyword evidence="2 4" id="KW-0813">Transport</keyword>
<evidence type="ECO:0000256" key="3">
    <source>
        <dbReference type="ARBA" id="ARBA00023157"/>
    </source>
</evidence>
<dbReference type="Allergome" id="8174">
    <property type="allergen name" value="Pha v 3"/>
</dbReference>
<keyword evidence="5" id="KW-0732">Signal</keyword>
<comment type="similarity">
    <text evidence="1 4">Belongs to the plant LTP family.</text>
</comment>
<dbReference type="CDD" id="cd01960">
    <property type="entry name" value="nsLTP1"/>
    <property type="match status" value="1"/>
</dbReference>
<comment type="function">
    <text evidence="4">Plant non-specific lipid-transfer proteins transfer phospholipids as well as galactolipids across membranes. May play a role in wax or cutin deposition in the cell walls of expanding epidermal cells and certain secretory tissues.</text>
</comment>
<keyword evidence="3" id="KW-1015">Disulfide bond</keyword>
<dbReference type="SUPFAM" id="SSF47699">
    <property type="entry name" value="Bifunctional inhibitor/lipid-transfer protein/seed storage 2S albumin"/>
    <property type="match status" value="1"/>
</dbReference>
<dbReference type="InterPro" id="IPR000528">
    <property type="entry name" value="Plant_nsLTP"/>
</dbReference>
<accession>D3W147</accession>
<evidence type="ECO:0000256" key="5">
    <source>
        <dbReference type="SAM" id="SignalP"/>
    </source>
</evidence>
<dbReference type="GO" id="GO:0008289">
    <property type="term" value="F:lipid binding"/>
    <property type="evidence" value="ECO:0007669"/>
    <property type="project" value="UniProtKB-KW"/>
</dbReference>
<evidence type="ECO:0000256" key="1">
    <source>
        <dbReference type="ARBA" id="ARBA00009748"/>
    </source>
</evidence>
<dbReference type="PRINTS" id="PR00382">
    <property type="entry name" value="LIPIDTRNSFER"/>
</dbReference>
<reference evidence="7" key="1">
    <citation type="journal article" date="2010" name="Mol. Immunol.">
        <title>Identification and characterization of the major allergen of green bean (Phaseolus vulgaris) as a non-specific lipid transfer protein (Pha v 3).</title>
        <authorList>
            <person name="Zoccatelli G."/>
            <person name="Pokoj S."/>
            <person name="Foetisch K."/>
            <person name="Bartra J."/>
            <person name="Valero A."/>
            <person name="Del Mar San Miguel-Moncin M."/>
            <person name="Vieths S."/>
            <person name="Scheurer S."/>
        </authorList>
    </citation>
    <scope>NUCLEOTIDE SEQUENCE</scope>
    <source>
        <tissue evidence="7">Pod</tissue>
    </source>
</reference>
<dbReference type="SMART" id="SM00499">
    <property type="entry name" value="AAI"/>
    <property type="match status" value="1"/>
</dbReference>
<dbReference type="Pfam" id="PF00234">
    <property type="entry name" value="Tryp_alpha_amyl"/>
    <property type="match status" value="1"/>
</dbReference>
<dbReference type="STRING" id="3885.D3W147"/>
<evidence type="ECO:0000313" key="9">
    <source>
        <dbReference type="Proteomes" id="UP000000226"/>
    </source>
</evidence>
<keyword evidence="9" id="KW-1185">Reference proteome</keyword>
<feature type="chain" id="PRO_5010961679" description="Non-specific lipid-transfer protein" evidence="5">
    <location>
        <begin position="26"/>
        <end position="118"/>
    </location>
</feature>
<dbReference type="SMR" id="D3W147"/>
<reference evidence="9" key="3">
    <citation type="journal article" date="2014" name="Nat. Genet.">
        <title>A reference genome for common bean and genome-wide analysis of dual domestications.</title>
        <authorList>
            <person name="Schmutz J."/>
            <person name="McClean P.E."/>
            <person name="Mamidi S."/>
            <person name="Wu G.A."/>
            <person name="Cannon S.B."/>
            <person name="Grimwood J."/>
            <person name="Jenkins J."/>
            <person name="Shu S."/>
            <person name="Song Q."/>
            <person name="Chavarro C."/>
            <person name="Torres-Torres M."/>
            <person name="Geffroy V."/>
            <person name="Moghaddam S.M."/>
            <person name="Gao D."/>
            <person name="Abernathy B."/>
            <person name="Barry K."/>
            <person name="Blair M."/>
            <person name="Brick M.A."/>
            <person name="Chovatia M."/>
            <person name="Gepts P."/>
            <person name="Goodstein D.M."/>
            <person name="Gonzales M."/>
            <person name="Hellsten U."/>
            <person name="Hyten D.L."/>
            <person name="Jia G."/>
            <person name="Kelly J.D."/>
            <person name="Kudrna D."/>
            <person name="Lee R."/>
            <person name="Richard M.M."/>
            <person name="Miklas P.N."/>
            <person name="Osorno J.M."/>
            <person name="Rodrigues J."/>
            <person name="Thareau V."/>
            <person name="Urrea C.A."/>
            <person name="Wang M."/>
            <person name="Yu Y."/>
            <person name="Zhang M."/>
            <person name="Wing R.A."/>
            <person name="Cregan P.B."/>
            <person name="Rokhsar D.S."/>
            <person name="Jackson S.A."/>
        </authorList>
    </citation>
    <scope>NUCLEOTIDE SEQUENCE [LARGE SCALE GENOMIC DNA]</scope>
    <source>
        <strain evidence="9">cv. G19833</strain>
    </source>
</reference>
<dbReference type="Proteomes" id="UP000000226">
    <property type="component" value="Chromosome 10"/>
</dbReference>
<dbReference type="PANTHER" id="PTHR33076">
    <property type="entry name" value="NON-SPECIFIC LIPID-TRANSFER PROTEIN 2-RELATED"/>
    <property type="match status" value="1"/>
</dbReference>
<dbReference type="OMA" id="MASIKCA"/>
<evidence type="ECO:0000313" key="8">
    <source>
        <dbReference type="EMBL" id="ESW06695.1"/>
    </source>
</evidence>
<dbReference type="InterPro" id="IPR016140">
    <property type="entry name" value="Bifunc_inhib/LTP/seed_store"/>
</dbReference>
<dbReference type="PROSITE" id="PS00597">
    <property type="entry name" value="PLANT_LTP"/>
    <property type="match status" value="1"/>
</dbReference>
<dbReference type="AlphaFoldDB" id="D3W147"/>
<dbReference type="EMBL" id="GQ434008">
    <property type="protein sequence ID" value="ADC80503.1"/>
    <property type="molecule type" value="mRNA"/>
</dbReference>
<organism evidence="7">
    <name type="scientific">Phaseolus vulgaris</name>
    <name type="common">Kidney bean</name>
    <name type="synonym">French bean</name>
    <dbReference type="NCBI Taxonomy" id="3885"/>
    <lineage>
        <taxon>Eukaryota</taxon>
        <taxon>Viridiplantae</taxon>
        <taxon>Streptophyta</taxon>
        <taxon>Embryophyta</taxon>
        <taxon>Tracheophyta</taxon>
        <taxon>Spermatophyta</taxon>
        <taxon>Magnoliopsida</taxon>
        <taxon>eudicotyledons</taxon>
        <taxon>Gunneridae</taxon>
        <taxon>Pentapetalae</taxon>
        <taxon>rosids</taxon>
        <taxon>fabids</taxon>
        <taxon>Fabales</taxon>
        <taxon>Fabaceae</taxon>
        <taxon>Papilionoideae</taxon>
        <taxon>50 kb inversion clade</taxon>
        <taxon>NPAAA clade</taxon>
        <taxon>indigoferoid/millettioid clade</taxon>
        <taxon>Phaseoleae</taxon>
        <taxon>Phaseolus</taxon>
    </lineage>
</organism>
<dbReference type="Gene3D" id="1.10.110.10">
    <property type="entry name" value="Plant lipid-transfer and hydrophobic proteins"/>
    <property type="match status" value="1"/>
</dbReference>
<name>D3W147_PHAVU</name>
<evidence type="ECO:0000256" key="2">
    <source>
        <dbReference type="ARBA" id="ARBA00022448"/>
    </source>
</evidence>
<dbReference type="EMBL" id="CM002297">
    <property type="protein sequence ID" value="ESW06695.1"/>
    <property type="molecule type" value="Genomic_DNA"/>
</dbReference>
<dbReference type="FunFam" id="1.10.110.10:FF:000002">
    <property type="entry name" value="Non-specific lipid-transfer protein"/>
    <property type="match status" value="1"/>
</dbReference>
<evidence type="ECO:0000256" key="4">
    <source>
        <dbReference type="RuleBase" id="RU000628"/>
    </source>
</evidence>
<dbReference type="Gramene" id="ESW06695">
    <property type="protein sequence ID" value="ESW06695"/>
    <property type="gene ID" value="PHAVU_010G069100g"/>
</dbReference>
<dbReference type="eggNOG" id="ENOG502S4CI">
    <property type="taxonomic scope" value="Eukaryota"/>
</dbReference>
<dbReference type="GO" id="GO:0006869">
    <property type="term" value="P:lipid transport"/>
    <property type="evidence" value="ECO:0007669"/>
    <property type="project" value="InterPro"/>
</dbReference>
<feature type="domain" description="Bifunctional inhibitor/plant lipid transfer protein/seed storage helical" evidence="6">
    <location>
        <begin position="29"/>
        <end position="113"/>
    </location>
</feature>
<dbReference type="InterPro" id="IPR036312">
    <property type="entry name" value="Bifun_inhib/LTP/seed_sf"/>
</dbReference>
<reference evidence="8" key="2">
    <citation type="submission" date="2013-04" db="EMBL/GenBank/DDBJ databases">
        <authorList>
            <person name="Schmutz J."/>
            <person name="McClean P."/>
            <person name="Shu S."/>
            <person name="Cregan P."/>
            <person name="Rokhsar D."/>
            <person name="Jackson S."/>
        </authorList>
    </citation>
    <scope>NUCLEOTIDE SEQUENCE</scope>
</reference>
<sequence length="118" mass="11673">MATLNSACVVAVLCLVVLTAPTAHAAISCGQVTSSLASCIPFLTKGGPVPASCCSGVRSLNAAAKTTPDRQAVCNCLKSAAGAIPGFNANNAGILPGKCGVSIPYKISTSTNCATIKF</sequence>
<dbReference type="Allergome" id="8176">
    <property type="allergen name" value="Pha v 3.0201"/>
</dbReference>
<protein>
    <recommendedName>
        <fullName evidence="4">Non-specific lipid-transfer protein</fullName>
    </recommendedName>
</protein>
<dbReference type="OrthoDB" id="1890443at2759"/>
<evidence type="ECO:0000313" key="7">
    <source>
        <dbReference type="EMBL" id="ADC80503.1"/>
    </source>
</evidence>
<evidence type="ECO:0000259" key="6">
    <source>
        <dbReference type="SMART" id="SM00499"/>
    </source>
</evidence>
<proteinExistence type="evidence at transcript level"/>
<feature type="signal peptide" evidence="5">
    <location>
        <begin position="1"/>
        <end position="25"/>
    </location>
</feature>
<gene>
    <name evidence="7" type="primary">Pha v 3.0201</name>
    <name evidence="8" type="ORF">PHAVU_010G069100g</name>
</gene>